<comment type="caution">
    <text evidence="5">The sequence shown here is derived from an EMBL/GenBank/DDBJ whole genome shotgun (WGS) entry which is preliminary data.</text>
</comment>
<dbReference type="Gene3D" id="1.20.120.530">
    <property type="entry name" value="GntR ligand-binding domain-like"/>
    <property type="match status" value="1"/>
</dbReference>
<name>A0A931EVF6_9ACTN</name>
<dbReference type="SUPFAM" id="SSF46785">
    <property type="entry name" value="Winged helix' DNA-binding domain"/>
    <property type="match status" value="1"/>
</dbReference>
<dbReference type="Proteomes" id="UP000605361">
    <property type="component" value="Unassembled WGS sequence"/>
</dbReference>
<proteinExistence type="predicted"/>
<dbReference type="PANTHER" id="PTHR43537:SF5">
    <property type="entry name" value="UXU OPERON TRANSCRIPTIONAL REGULATOR"/>
    <property type="match status" value="1"/>
</dbReference>
<sequence length="222" mass="24921">MYEIRSLRQSATLGEEVVRRLRFLVITGRLAPGTHLVEDRLAREFDISRGPIRDALRRLEGEGLLESRRRGLFVVGLDESDVEELYTLRESLESLALRRSMQRATPEDWAALQGPIDAMRDAADRGSAEDFAAADLEFHSRFYELSGHRRLVSVWEQYRPTFSVLLGVTNAQDADLHPSAEAHVALLRAVRSGDVEVSVQELSQHLLGAKNRMRASRAKGSG</sequence>
<dbReference type="InterPro" id="IPR036388">
    <property type="entry name" value="WH-like_DNA-bd_sf"/>
</dbReference>
<protein>
    <submittedName>
        <fullName evidence="5">GntR family transcriptional regulator</fullName>
    </submittedName>
</protein>
<reference evidence="5" key="1">
    <citation type="submission" date="2020-11" db="EMBL/GenBank/DDBJ databases">
        <title>Whole-genome analyses of Nonomuraea sp. K274.</title>
        <authorList>
            <person name="Veyisoglu A."/>
        </authorList>
    </citation>
    <scope>NUCLEOTIDE SEQUENCE</scope>
    <source>
        <strain evidence="5">K274</strain>
    </source>
</reference>
<dbReference type="EMBL" id="JADOGI010000015">
    <property type="protein sequence ID" value="MBF8185599.1"/>
    <property type="molecule type" value="Genomic_DNA"/>
</dbReference>
<accession>A0A931EVF6</accession>
<dbReference type="InterPro" id="IPR036390">
    <property type="entry name" value="WH_DNA-bd_sf"/>
</dbReference>
<evidence type="ECO:0000313" key="5">
    <source>
        <dbReference type="EMBL" id="MBF8185599.1"/>
    </source>
</evidence>
<dbReference type="Pfam" id="PF07729">
    <property type="entry name" value="FCD"/>
    <property type="match status" value="1"/>
</dbReference>
<dbReference type="GO" id="GO:0003700">
    <property type="term" value="F:DNA-binding transcription factor activity"/>
    <property type="evidence" value="ECO:0007669"/>
    <property type="project" value="InterPro"/>
</dbReference>
<dbReference type="Gene3D" id="1.10.10.10">
    <property type="entry name" value="Winged helix-like DNA-binding domain superfamily/Winged helix DNA-binding domain"/>
    <property type="match status" value="1"/>
</dbReference>
<keyword evidence="3" id="KW-0804">Transcription</keyword>
<dbReference type="SUPFAM" id="SSF48008">
    <property type="entry name" value="GntR ligand-binding domain-like"/>
    <property type="match status" value="1"/>
</dbReference>
<dbReference type="Pfam" id="PF00392">
    <property type="entry name" value="GntR"/>
    <property type="match status" value="1"/>
</dbReference>
<keyword evidence="1" id="KW-0805">Transcription regulation</keyword>
<feature type="domain" description="HTH gntR-type" evidence="4">
    <location>
        <begin position="11"/>
        <end position="77"/>
    </location>
</feature>
<dbReference type="AlphaFoldDB" id="A0A931EVF6"/>
<keyword evidence="2" id="KW-0238">DNA-binding</keyword>
<evidence type="ECO:0000313" key="6">
    <source>
        <dbReference type="Proteomes" id="UP000605361"/>
    </source>
</evidence>
<dbReference type="GO" id="GO:0003677">
    <property type="term" value="F:DNA binding"/>
    <property type="evidence" value="ECO:0007669"/>
    <property type="project" value="UniProtKB-KW"/>
</dbReference>
<dbReference type="SMART" id="SM00345">
    <property type="entry name" value="HTH_GNTR"/>
    <property type="match status" value="1"/>
</dbReference>
<evidence type="ECO:0000256" key="3">
    <source>
        <dbReference type="ARBA" id="ARBA00023163"/>
    </source>
</evidence>
<evidence type="ECO:0000259" key="4">
    <source>
        <dbReference type="PROSITE" id="PS50949"/>
    </source>
</evidence>
<dbReference type="InterPro" id="IPR008920">
    <property type="entry name" value="TF_FadR/GntR_C"/>
</dbReference>
<dbReference type="InterPro" id="IPR011711">
    <property type="entry name" value="GntR_C"/>
</dbReference>
<dbReference type="InterPro" id="IPR000524">
    <property type="entry name" value="Tscrpt_reg_HTH_GntR"/>
</dbReference>
<dbReference type="PANTHER" id="PTHR43537">
    <property type="entry name" value="TRANSCRIPTIONAL REGULATOR, GNTR FAMILY"/>
    <property type="match status" value="1"/>
</dbReference>
<dbReference type="CDD" id="cd07377">
    <property type="entry name" value="WHTH_GntR"/>
    <property type="match status" value="1"/>
</dbReference>
<evidence type="ECO:0000256" key="1">
    <source>
        <dbReference type="ARBA" id="ARBA00023015"/>
    </source>
</evidence>
<dbReference type="RefSeq" id="WP_195894580.1">
    <property type="nucleotide sequence ID" value="NZ_JADOGI010000015.1"/>
</dbReference>
<evidence type="ECO:0000256" key="2">
    <source>
        <dbReference type="ARBA" id="ARBA00023125"/>
    </source>
</evidence>
<gene>
    <name evidence="5" type="ORF">ITP53_07580</name>
</gene>
<dbReference type="PROSITE" id="PS50949">
    <property type="entry name" value="HTH_GNTR"/>
    <property type="match status" value="1"/>
</dbReference>
<dbReference type="SMART" id="SM00895">
    <property type="entry name" value="FCD"/>
    <property type="match status" value="1"/>
</dbReference>
<organism evidence="5 6">
    <name type="scientific">Nonomuraea cypriaca</name>
    <dbReference type="NCBI Taxonomy" id="1187855"/>
    <lineage>
        <taxon>Bacteria</taxon>
        <taxon>Bacillati</taxon>
        <taxon>Actinomycetota</taxon>
        <taxon>Actinomycetes</taxon>
        <taxon>Streptosporangiales</taxon>
        <taxon>Streptosporangiaceae</taxon>
        <taxon>Nonomuraea</taxon>
    </lineage>
</organism>
<keyword evidence="6" id="KW-1185">Reference proteome</keyword>